<organism evidence="4 5">
    <name type="scientific">Panicum virgatum</name>
    <name type="common">Blackwell switchgrass</name>
    <dbReference type="NCBI Taxonomy" id="38727"/>
    <lineage>
        <taxon>Eukaryota</taxon>
        <taxon>Viridiplantae</taxon>
        <taxon>Streptophyta</taxon>
        <taxon>Embryophyta</taxon>
        <taxon>Tracheophyta</taxon>
        <taxon>Spermatophyta</taxon>
        <taxon>Magnoliopsida</taxon>
        <taxon>Liliopsida</taxon>
        <taxon>Poales</taxon>
        <taxon>Poaceae</taxon>
        <taxon>PACMAD clade</taxon>
        <taxon>Panicoideae</taxon>
        <taxon>Panicodae</taxon>
        <taxon>Paniceae</taxon>
        <taxon>Panicinae</taxon>
        <taxon>Panicum</taxon>
        <taxon>Panicum sect. Hiantes</taxon>
    </lineage>
</organism>
<dbReference type="PRINTS" id="PR00131">
    <property type="entry name" value="GLHYDRLASE1"/>
</dbReference>
<dbReference type="EMBL" id="CM029040">
    <property type="protein sequence ID" value="KAG2636139.1"/>
    <property type="molecule type" value="Genomic_DNA"/>
</dbReference>
<name>A0A8T0VHC3_PANVG</name>
<sequence>MAPPLSSFSVLRRSRAHRKPRLLFFLLAVITAGVVPRSANAITRRDFPEGFVFGAGSSAFQVEGAAAEDGRAPSIWDTFTHEGYSYDGSTADVSADQYHHYKEDVKLMHVMGLDAYRFSIAWPRLIPDGRGEINPKALEYYNNLIDDLILHGIEPHVTIYHFDLPQVLQDEYGGLLSPRFIEDYTAFAEVCFKNFGDRVKHWVTVNEPNIEPIGGYDIGSQPPRRCSYPFGENCTGGNSSTEPYIAAHHLLLAHVSAVSLYRSKYEPIQGGRIGITLLGWWHEPATNTSQDAAAASRMNDFHLGWFMHPLVYGDYPPVMRSRVGGRLPRLSAEESAAVRGSFDFVGFNHYLILRVRSSGEEEEDSGQRSRDYYVDAAVQNPLQTITEGRIESPPWALGKLLEHLKVKYGNPPVVIHENGVGDAPDGTPGAIEFDDEFRSEFLQSYLEVLYQSIRNGSDARGYFVWSFLDVFEFLFAYELRFGLCGVDMAAAARTRYPRSSARWYAGFLRGGELRPPPPARPHVAA</sequence>
<proteinExistence type="inferred from homology"/>
<comment type="caution">
    <text evidence="4">The sequence shown here is derived from an EMBL/GenBank/DDBJ whole genome shotgun (WGS) entry which is preliminary data.</text>
</comment>
<dbReference type="GO" id="GO:0008422">
    <property type="term" value="F:beta-glucosidase activity"/>
    <property type="evidence" value="ECO:0007669"/>
    <property type="project" value="UniProtKB-ARBA"/>
</dbReference>
<keyword evidence="5" id="KW-1185">Reference proteome</keyword>
<dbReference type="Proteomes" id="UP000823388">
    <property type="component" value="Chromosome 2N"/>
</dbReference>
<dbReference type="AlphaFoldDB" id="A0A8T0VHC3"/>
<dbReference type="PROSITE" id="PS00653">
    <property type="entry name" value="GLYCOSYL_HYDROL_F1_2"/>
    <property type="match status" value="1"/>
</dbReference>
<dbReference type="EMBL" id="CM029040">
    <property type="protein sequence ID" value="KAG2636141.1"/>
    <property type="molecule type" value="Genomic_DNA"/>
</dbReference>
<dbReference type="SUPFAM" id="SSF51445">
    <property type="entry name" value="(Trans)glycosidases"/>
    <property type="match status" value="1"/>
</dbReference>
<dbReference type="OrthoDB" id="65569at2759"/>
<gene>
    <name evidence="4" type="ORF">PVAP13_2NG427000</name>
</gene>
<comment type="similarity">
    <text evidence="1 3">Belongs to the glycosyl hydrolase 1 family.</text>
</comment>
<dbReference type="PANTHER" id="PTHR10353">
    <property type="entry name" value="GLYCOSYL HYDROLASE"/>
    <property type="match status" value="1"/>
</dbReference>
<evidence type="ECO:0000313" key="4">
    <source>
        <dbReference type="EMBL" id="KAG2636141.1"/>
    </source>
</evidence>
<evidence type="ECO:0000256" key="3">
    <source>
        <dbReference type="RuleBase" id="RU003690"/>
    </source>
</evidence>
<evidence type="ECO:0000256" key="1">
    <source>
        <dbReference type="ARBA" id="ARBA00010838"/>
    </source>
</evidence>
<protein>
    <recommendedName>
        <fullName evidence="6">4-hydroxy-7-methoxy-3-oxo-3,4-dihydro-2H-1,4-benzoxazin-2-yl glucosidebeta-D-glucosidase</fullName>
    </recommendedName>
</protein>
<evidence type="ECO:0008006" key="6">
    <source>
        <dbReference type="Google" id="ProtNLM"/>
    </source>
</evidence>
<reference evidence="4 5" key="1">
    <citation type="submission" date="2020-05" db="EMBL/GenBank/DDBJ databases">
        <title>WGS assembly of Panicum virgatum.</title>
        <authorList>
            <person name="Lovell J.T."/>
            <person name="Jenkins J."/>
            <person name="Shu S."/>
            <person name="Juenger T.E."/>
            <person name="Schmutz J."/>
        </authorList>
    </citation>
    <scope>NUCLEOTIDE SEQUENCE [LARGE SCALE GENOMIC DNA]</scope>
    <source>
        <strain evidence="4">AP13</strain>
        <strain evidence="5">cv. AP13</strain>
    </source>
</reference>
<accession>A0A8T0VHC3</accession>
<evidence type="ECO:0000256" key="2">
    <source>
        <dbReference type="ARBA" id="ARBA00022801"/>
    </source>
</evidence>
<evidence type="ECO:0000313" key="5">
    <source>
        <dbReference type="Proteomes" id="UP000823388"/>
    </source>
</evidence>
<keyword evidence="2" id="KW-0378">Hydrolase</keyword>
<dbReference type="PANTHER" id="PTHR10353:SF197">
    <property type="entry name" value="INACTIVE BETA-GLUCOSIDASE 33-RELATED"/>
    <property type="match status" value="1"/>
</dbReference>
<dbReference type="InterPro" id="IPR033132">
    <property type="entry name" value="GH_1_N_CS"/>
</dbReference>
<dbReference type="FunFam" id="3.20.20.80:FF:000022">
    <property type="entry name" value="Beta-glucosidase 11"/>
    <property type="match status" value="1"/>
</dbReference>
<dbReference type="Pfam" id="PF00232">
    <property type="entry name" value="Glyco_hydro_1"/>
    <property type="match status" value="1"/>
</dbReference>
<dbReference type="InterPro" id="IPR017853">
    <property type="entry name" value="GH"/>
</dbReference>
<dbReference type="GO" id="GO:0005975">
    <property type="term" value="P:carbohydrate metabolic process"/>
    <property type="evidence" value="ECO:0007669"/>
    <property type="project" value="InterPro"/>
</dbReference>
<dbReference type="InterPro" id="IPR001360">
    <property type="entry name" value="Glyco_hydro_1"/>
</dbReference>
<dbReference type="Gene3D" id="3.20.20.80">
    <property type="entry name" value="Glycosidases"/>
    <property type="match status" value="1"/>
</dbReference>